<reference evidence="3 4" key="1">
    <citation type="submission" date="2016-09" db="EMBL/GenBank/DDBJ databases">
        <title>Metabolic pathway, cell adaptation mechanisms and a novel monoxygenase revealed through proteogenomic-transcription analysis of a Sphingomonas haloaromaticamans strain degrading the fungicide ortho-phenylphenol.</title>
        <authorList>
            <person name="Perruchon C."/>
            <person name="Papadopoulou E.S."/>
            <person name="Rousidou C."/>
            <person name="Vasileiadis S."/>
            <person name="Tanou G."/>
            <person name="Amoutzias G."/>
            <person name="Molassiotis A."/>
            <person name="Karpouzas D.G."/>
        </authorList>
    </citation>
    <scope>NUCLEOTIDE SEQUENCE [LARGE SCALE GENOMIC DNA]</scope>
    <source>
        <strain evidence="3 4">P3</strain>
    </source>
</reference>
<protein>
    <recommendedName>
        <fullName evidence="2">NIPSNAP domain-containing protein</fullName>
    </recommendedName>
</protein>
<dbReference type="InterPro" id="IPR012577">
    <property type="entry name" value="NIPSNAP"/>
</dbReference>
<evidence type="ECO:0000313" key="3">
    <source>
        <dbReference type="EMBL" id="OHT21113.1"/>
    </source>
</evidence>
<evidence type="ECO:0000259" key="2">
    <source>
        <dbReference type="Pfam" id="PF07978"/>
    </source>
</evidence>
<dbReference type="AlphaFoldDB" id="A0A1S1HIR8"/>
<accession>A0A1S1HIR8</accession>
<name>A0A1S1HIR8_9SPHN</name>
<dbReference type="EMBL" id="MIPT01000001">
    <property type="protein sequence ID" value="OHT21113.1"/>
    <property type="molecule type" value="Genomic_DNA"/>
</dbReference>
<dbReference type="Gene3D" id="3.30.70.100">
    <property type="match status" value="1"/>
</dbReference>
<feature type="chain" id="PRO_5012661524" description="NIPSNAP domain-containing protein" evidence="1">
    <location>
        <begin position="24"/>
        <end position="138"/>
    </location>
</feature>
<evidence type="ECO:0000256" key="1">
    <source>
        <dbReference type="SAM" id="SignalP"/>
    </source>
</evidence>
<dbReference type="Proteomes" id="UP000179467">
    <property type="component" value="Unassembled WGS sequence"/>
</dbReference>
<comment type="caution">
    <text evidence="3">The sequence shown here is derived from an EMBL/GenBank/DDBJ whole genome shotgun (WGS) entry which is preliminary data.</text>
</comment>
<dbReference type="Pfam" id="PF07978">
    <property type="entry name" value="NIPSNAP"/>
    <property type="match status" value="1"/>
</dbReference>
<organism evidence="3 4">
    <name type="scientific">Edaphosphingomonas haloaromaticamans</name>
    <dbReference type="NCBI Taxonomy" id="653954"/>
    <lineage>
        <taxon>Bacteria</taxon>
        <taxon>Pseudomonadati</taxon>
        <taxon>Pseudomonadota</taxon>
        <taxon>Alphaproteobacteria</taxon>
        <taxon>Sphingomonadales</taxon>
        <taxon>Rhizorhabdaceae</taxon>
        <taxon>Edaphosphingomonas</taxon>
    </lineage>
</organism>
<feature type="signal peptide" evidence="1">
    <location>
        <begin position="1"/>
        <end position="23"/>
    </location>
</feature>
<dbReference type="InterPro" id="IPR011008">
    <property type="entry name" value="Dimeric_a/b-barrel"/>
</dbReference>
<keyword evidence="1" id="KW-0732">Signal</keyword>
<gene>
    <name evidence="3" type="ORF">BHE75_03118</name>
</gene>
<sequence length="138" mass="15342">MKAVARFLCMAALLLAPLAPVPASEGAAPPVYELRTYRIPAANKAHFHARFRDQCIPIMKKYGFDIVFTADGGTPEAPEFVYLLRWKDEGTKAATWRAFLADPDWIRIKRETAARYGTLVEDTASEALALTDYSPPLP</sequence>
<feature type="domain" description="NIPSNAP" evidence="2">
    <location>
        <begin position="32"/>
        <end position="135"/>
    </location>
</feature>
<keyword evidence="4" id="KW-1185">Reference proteome</keyword>
<dbReference type="RefSeq" id="WP_211314392.1">
    <property type="nucleotide sequence ID" value="NZ_MIPT01000001.1"/>
</dbReference>
<evidence type="ECO:0000313" key="4">
    <source>
        <dbReference type="Proteomes" id="UP000179467"/>
    </source>
</evidence>
<proteinExistence type="predicted"/>
<dbReference type="SUPFAM" id="SSF54909">
    <property type="entry name" value="Dimeric alpha+beta barrel"/>
    <property type="match status" value="1"/>
</dbReference>